<dbReference type="SUPFAM" id="SSF53474">
    <property type="entry name" value="alpha/beta-Hydrolases"/>
    <property type="match status" value="1"/>
</dbReference>
<comment type="caution">
    <text evidence="2">The sequence shown here is derived from an EMBL/GenBank/DDBJ whole genome shotgun (WGS) entry which is preliminary data.</text>
</comment>
<dbReference type="Pfam" id="PF12697">
    <property type="entry name" value="Abhydrolase_6"/>
    <property type="match status" value="1"/>
</dbReference>
<sequence>MRRVTLGAGREAPVTGLLAEPEGGPGAARALVVALHGGGMSSGYFDGQAHPDVSLLSLGARLGYAVLALDRPGYGPYAGLEPDGRDVAEQAGVVAEALAGFAEGALLLLGHSFGGKVALALAADRAPRGLVAVDVSGVGHRLAVPAGRAARGDGFGARQLDWGPTFGLYPPGTFRASRSVVAPMPRREVESVGGWAGGGADVLERVAVPVRFTFAEHEAWWRHGPDDVADLTGRLARSPRVVVDRLPGAGHNVSLGWAARTYHLRVFAFLEECLAAGGPTGPEA</sequence>
<protein>
    <submittedName>
        <fullName evidence="2">Alpha/beta fold hydrolase</fullName>
    </submittedName>
</protein>
<dbReference type="InterPro" id="IPR050266">
    <property type="entry name" value="AB_hydrolase_sf"/>
</dbReference>
<keyword evidence="3" id="KW-1185">Reference proteome</keyword>
<name>A0ABW7BY77_9ACTN</name>
<dbReference type="Proteomes" id="UP001604282">
    <property type="component" value="Unassembled WGS sequence"/>
</dbReference>
<feature type="domain" description="AB hydrolase-1" evidence="1">
    <location>
        <begin position="32"/>
        <end position="253"/>
    </location>
</feature>
<proteinExistence type="predicted"/>
<dbReference type="InterPro" id="IPR029058">
    <property type="entry name" value="AB_hydrolase_fold"/>
</dbReference>
<dbReference type="PANTHER" id="PTHR43798">
    <property type="entry name" value="MONOACYLGLYCEROL LIPASE"/>
    <property type="match status" value="1"/>
</dbReference>
<dbReference type="Gene3D" id="3.40.50.1820">
    <property type="entry name" value="alpha/beta hydrolase"/>
    <property type="match status" value="1"/>
</dbReference>
<dbReference type="GO" id="GO:0016787">
    <property type="term" value="F:hydrolase activity"/>
    <property type="evidence" value="ECO:0007669"/>
    <property type="project" value="UniProtKB-KW"/>
</dbReference>
<reference evidence="2 3" key="1">
    <citation type="submission" date="2024-10" db="EMBL/GenBank/DDBJ databases">
        <title>The Natural Products Discovery Center: Release of the First 8490 Sequenced Strains for Exploring Actinobacteria Biosynthetic Diversity.</title>
        <authorList>
            <person name="Kalkreuter E."/>
            <person name="Kautsar S.A."/>
            <person name="Yang D."/>
            <person name="Bader C.D."/>
            <person name="Teijaro C.N."/>
            <person name="Fluegel L."/>
            <person name="Davis C.M."/>
            <person name="Simpson J.R."/>
            <person name="Lauterbach L."/>
            <person name="Steele A.D."/>
            <person name="Gui C."/>
            <person name="Meng S."/>
            <person name="Li G."/>
            <person name="Viehrig K."/>
            <person name="Ye F."/>
            <person name="Su P."/>
            <person name="Kiefer A.F."/>
            <person name="Nichols A."/>
            <person name="Cepeda A.J."/>
            <person name="Yan W."/>
            <person name="Fan B."/>
            <person name="Jiang Y."/>
            <person name="Adhikari A."/>
            <person name="Zheng C.-J."/>
            <person name="Schuster L."/>
            <person name="Cowan T.M."/>
            <person name="Smanski M.J."/>
            <person name="Chevrette M.G."/>
            <person name="De Carvalho L.P.S."/>
            <person name="Shen B."/>
        </authorList>
    </citation>
    <scope>NUCLEOTIDE SEQUENCE [LARGE SCALE GENOMIC DNA]</scope>
    <source>
        <strain evidence="2 3">NPDC048229</strain>
    </source>
</reference>
<dbReference type="RefSeq" id="WP_392011124.1">
    <property type="nucleotide sequence ID" value="NZ_JBIBSS010000007.1"/>
</dbReference>
<dbReference type="InterPro" id="IPR000073">
    <property type="entry name" value="AB_hydrolase_1"/>
</dbReference>
<dbReference type="PANTHER" id="PTHR43798:SF33">
    <property type="entry name" value="HYDROLASE, PUTATIVE (AFU_ORTHOLOGUE AFUA_2G14860)-RELATED"/>
    <property type="match status" value="1"/>
</dbReference>
<evidence type="ECO:0000259" key="1">
    <source>
        <dbReference type="Pfam" id="PF12697"/>
    </source>
</evidence>
<organism evidence="2 3">
    <name type="scientific">Streptomyces omiyaensis</name>
    <dbReference type="NCBI Taxonomy" id="68247"/>
    <lineage>
        <taxon>Bacteria</taxon>
        <taxon>Bacillati</taxon>
        <taxon>Actinomycetota</taxon>
        <taxon>Actinomycetes</taxon>
        <taxon>Kitasatosporales</taxon>
        <taxon>Streptomycetaceae</taxon>
        <taxon>Streptomyces</taxon>
    </lineage>
</organism>
<evidence type="ECO:0000313" key="3">
    <source>
        <dbReference type="Proteomes" id="UP001604282"/>
    </source>
</evidence>
<evidence type="ECO:0000313" key="2">
    <source>
        <dbReference type="EMBL" id="MFG3191086.1"/>
    </source>
</evidence>
<accession>A0ABW7BY77</accession>
<gene>
    <name evidence="2" type="ORF">ACGFYS_19345</name>
</gene>
<keyword evidence="2" id="KW-0378">Hydrolase</keyword>
<dbReference type="PRINTS" id="PR00111">
    <property type="entry name" value="ABHYDROLASE"/>
</dbReference>
<dbReference type="EMBL" id="JBICZW010000011">
    <property type="protein sequence ID" value="MFG3191086.1"/>
    <property type="molecule type" value="Genomic_DNA"/>
</dbReference>